<dbReference type="EMBL" id="BMMZ01000006">
    <property type="protein sequence ID" value="GGL66330.1"/>
    <property type="molecule type" value="Genomic_DNA"/>
</dbReference>
<keyword evidence="2" id="KW-1185">Reference proteome</keyword>
<dbReference type="RefSeq" id="WP_188895816.1">
    <property type="nucleotide sequence ID" value="NZ_BMMZ01000006.1"/>
</dbReference>
<dbReference type="Proteomes" id="UP000613840">
    <property type="component" value="Unassembled WGS sequence"/>
</dbReference>
<organism evidence="1 2">
    <name type="scientific">Microlunatus endophyticus</name>
    <dbReference type="NCBI Taxonomy" id="1716077"/>
    <lineage>
        <taxon>Bacteria</taxon>
        <taxon>Bacillati</taxon>
        <taxon>Actinomycetota</taxon>
        <taxon>Actinomycetes</taxon>
        <taxon>Propionibacteriales</taxon>
        <taxon>Propionibacteriaceae</taxon>
        <taxon>Microlunatus</taxon>
    </lineage>
</organism>
<name>A0A917SA05_9ACTN</name>
<evidence type="ECO:0000313" key="2">
    <source>
        <dbReference type="Proteomes" id="UP000613840"/>
    </source>
</evidence>
<dbReference type="InterPro" id="IPR027417">
    <property type="entry name" value="P-loop_NTPase"/>
</dbReference>
<evidence type="ECO:0008006" key="3">
    <source>
        <dbReference type="Google" id="ProtNLM"/>
    </source>
</evidence>
<gene>
    <name evidence="1" type="ORF">GCM10011575_26060</name>
</gene>
<dbReference type="AlphaFoldDB" id="A0A917SA05"/>
<comment type="caution">
    <text evidence="1">The sequence shown here is derived from an EMBL/GenBank/DDBJ whole genome shotgun (WGS) entry which is preliminary data.</text>
</comment>
<proteinExistence type="predicted"/>
<dbReference type="Gene3D" id="3.40.50.300">
    <property type="entry name" value="P-loop containing nucleotide triphosphate hydrolases"/>
    <property type="match status" value="1"/>
</dbReference>
<protein>
    <recommendedName>
        <fullName evidence="3">Uridine kinase</fullName>
    </recommendedName>
</protein>
<accession>A0A917SA05</accession>
<sequence>MHVAPGSSEPTVTDWRPVTVDELVGEFPSAGASTRIVAVDGRSASGKTTLAERLNAAIANSAIIHTDDVAWCYSMFDWSQLLEDKIIDPARQGEPVRYQPPGWEPNGRSGALELPAGLDTVIIEGVGAGRRELSAVLDVLVWVQSDFPTAHVRGLERDIASGVNGGPVECQEFWDHWMRSEIPFLDNDRPWERADFIVAGTGGPVGPDAGDLTVAVHPTTPPSDR</sequence>
<reference evidence="1" key="2">
    <citation type="submission" date="2020-09" db="EMBL/GenBank/DDBJ databases">
        <authorList>
            <person name="Sun Q."/>
            <person name="Zhou Y."/>
        </authorList>
    </citation>
    <scope>NUCLEOTIDE SEQUENCE</scope>
    <source>
        <strain evidence="1">CGMCC 4.7306</strain>
    </source>
</reference>
<dbReference type="SUPFAM" id="SSF52540">
    <property type="entry name" value="P-loop containing nucleoside triphosphate hydrolases"/>
    <property type="match status" value="1"/>
</dbReference>
<reference evidence="1" key="1">
    <citation type="journal article" date="2014" name="Int. J. Syst. Evol. Microbiol.">
        <title>Complete genome sequence of Corynebacterium casei LMG S-19264T (=DSM 44701T), isolated from a smear-ripened cheese.</title>
        <authorList>
            <consortium name="US DOE Joint Genome Institute (JGI-PGF)"/>
            <person name="Walter F."/>
            <person name="Albersmeier A."/>
            <person name="Kalinowski J."/>
            <person name="Ruckert C."/>
        </authorList>
    </citation>
    <scope>NUCLEOTIDE SEQUENCE</scope>
    <source>
        <strain evidence="1">CGMCC 4.7306</strain>
    </source>
</reference>
<evidence type="ECO:0000313" key="1">
    <source>
        <dbReference type="EMBL" id="GGL66330.1"/>
    </source>
</evidence>